<feature type="transmembrane region" description="Helical" evidence="8">
    <location>
        <begin position="40"/>
        <end position="57"/>
    </location>
</feature>
<dbReference type="Pfam" id="PF03845">
    <property type="entry name" value="Spore_permease"/>
    <property type="match status" value="1"/>
</dbReference>
<feature type="transmembrane region" description="Helical" evidence="8">
    <location>
        <begin position="184"/>
        <end position="204"/>
    </location>
</feature>
<dbReference type="GO" id="GO:0009847">
    <property type="term" value="P:spore germination"/>
    <property type="evidence" value="ECO:0007669"/>
    <property type="project" value="InterPro"/>
</dbReference>
<evidence type="ECO:0000256" key="2">
    <source>
        <dbReference type="ARBA" id="ARBA00007998"/>
    </source>
</evidence>
<evidence type="ECO:0000256" key="8">
    <source>
        <dbReference type="SAM" id="Phobius"/>
    </source>
</evidence>
<feature type="transmembrane region" description="Helical" evidence="8">
    <location>
        <begin position="12"/>
        <end position="28"/>
    </location>
</feature>
<organism evidence="9 10">
    <name type="scientific">Clostridium bovifaecis</name>
    <dbReference type="NCBI Taxonomy" id="2184719"/>
    <lineage>
        <taxon>Bacteria</taxon>
        <taxon>Bacillati</taxon>
        <taxon>Bacillota</taxon>
        <taxon>Clostridia</taxon>
        <taxon>Eubacteriales</taxon>
        <taxon>Clostridiaceae</taxon>
        <taxon>Clostridium</taxon>
    </lineage>
</organism>
<name>A0A6I6EYP6_9CLOT</name>
<keyword evidence="7 8" id="KW-0472">Membrane</keyword>
<evidence type="ECO:0000256" key="3">
    <source>
        <dbReference type="ARBA" id="ARBA00022448"/>
    </source>
</evidence>
<evidence type="ECO:0000313" key="10">
    <source>
        <dbReference type="Proteomes" id="UP000422764"/>
    </source>
</evidence>
<dbReference type="Proteomes" id="UP000422764">
    <property type="component" value="Chromosome"/>
</dbReference>
<feature type="transmembrane region" description="Helical" evidence="8">
    <location>
        <begin position="147"/>
        <end position="164"/>
    </location>
</feature>
<dbReference type="PANTHER" id="PTHR34975:SF2">
    <property type="entry name" value="SPORE GERMINATION PROTEIN A2"/>
    <property type="match status" value="1"/>
</dbReference>
<feature type="transmembrane region" description="Helical" evidence="8">
    <location>
        <begin position="271"/>
        <end position="291"/>
    </location>
</feature>
<dbReference type="AlphaFoldDB" id="A0A6I6EYP6"/>
<keyword evidence="3" id="KW-0813">Transport</keyword>
<keyword evidence="4" id="KW-0309">Germination</keyword>
<dbReference type="GO" id="GO:0016020">
    <property type="term" value="C:membrane"/>
    <property type="evidence" value="ECO:0007669"/>
    <property type="project" value="UniProtKB-SubCell"/>
</dbReference>
<feature type="transmembrane region" description="Helical" evidence="8">
    <location>
        <begin position="216"/>
        <end position="239"/>
    </location>
</feature>
<evidence type="ECO:0000256" key="7">
    <source>
        <dbReference type="ARBA" id="ARBA00023136"/>
    </source>
</evidence>
<keyword evidence="5 8" id="KW-0812">Transmembrane</keyword>
<dbReference type="InterPro" id="IPR004761">
    <property type="entry name" value="Spore_GerAB"/>
</dbReference>
<comment type="subcellular location">
    <subcellularLocation>
        <location evidence="1">Membrane</location>
        <topology evidence="1">Multi-pass membrane protein</topology>
    </subcellularLocation>
</comment>
<dbReference type="NCBIfam" id="TIGR00912">
    <property type="entry name" value="2A0309"/>
    <property type="match status" value="1"/>
</dbReference>
<evidence type="ECO:0000256" key="6">
    <source>
        <dbReference type="ARBA" id="ARBA00022989"/>
    </source>
</evidence>
<sequence>MNKKNILSQYDLFATIVVTIVGSAVFTYPRRLSEVIGTDGWFVIILSGLISLPFIYLTCQAIKVNEYRRLTEALERNFGKVLGAAIGLYIVLTGIFIISLEMRTFAEVIKMYLLNRTPTEFIILVMFLVGGFLVRGELESVIKFNEIAFWLMFIPILLSIPFVLKGADFTNVFPILTHEPLEYIKATRVSLFSFLGFSILYMLIPMAKHKKDVVRVTFRSVAFITGFYIVITLSALFVFSKEYNSQLLWPTITMLSTVDIPGTFIERWEGIVMTFWIIFYFTTYVNLYYFSSEIIRDVFHLEDVKVSLVLITPIIYILSLYPENIAEVYSIQNKFIPYIEPIIIGILPIALLITGFSKARRVKDEA</sequence>
<feature type="transmembrane region" description="Helical" evidence="8">
    <location>
        <begin position="335"/>
        <end position="356"/>
    </location>
</feature>
<comment type="similarity">
    <text evidence="2">Belongs to the amino acid-polyamine-organocation (APC) superfamily. Spore germination protein (SGP) (TC 2.A.3.9) family.</text>
</comment>
<dbReference type="PANTHER" id="PTHR34975">
    <property type="entry name" value="SPORE GERMINATION PROTEIN A2"/>
    <property type="match status" value="1"/>
</dbReference>
<feature type="transmembrane region" description="Helical" evidence="8">
    <location>
        <begin position="78"/>
        <end position="98"/>
    </location>
</feature>
<accession>A0A6I6EYP6</accession>
<dbReference type="Gene3D" id="1.20.1740.10">
    <property type="entry name" value="Amino acid/polyamine transporter I"/>
    <property type="match status" value="1"/>
</dbReference>
<proteinExistence type="inferred from homology"/>
<reference evidence="9 10" key="1">
    <citation type="submission" date="2019-12" db="EMBL/GenBank/DDBJ databases">
        <title>Genome sequenceing of Clostridium bovifaecis.</title>
        <authorList>
            <person name="Yao Y."/>
        </authorList>
    </citation>
    <scope>NUCLEOTIDE SEQUENCE [LARGE SCALE GENOMIC DNA]</scope>
    <source>
        <strain evidence="9 10">BXX</strain>
    </source>
</reference>
<feature type="transmembrane region" description="Helical" evidence="8">
    <location>
        <begin position="303"/>
        <end position="323"/>
    </location>
</feature>
<dbReference type="EMBL" id="CP046522">
    <property type="protein sequence ID" value="QGU94114.1"/>
    <property type="molecule type" value="Genomic_DNA"/>
</dbReference>
<protein>
    <submittedName>
        <fullName evidence="9">Endospore germination permease</fullName>
    </submittedName>
</protein>
<evidence type="ECO:0000313" key="9">
    <source>
        <dbReference type="EMBL" id="QGU94114.1"/>
    </source>
</evidence>
<evidence type="ECO:0000256" key="4">
    <source>
        <dbReference type="ARBA" id="ARBA00022544"/>
    </source>
</evidence>
<gene>
    <name evidence="9" type="ORF">GOM49_02235</name>
</gene>
<keyword evidence="10" id="KW-1185">Reference proteome</keyword>
<evidence type="ECO:0000256" key="1">
    <source>
        <dbReference type="ARBA" id="ARBA00004141"/>
    </source>
</evidence>
<evidence type="ECO:0000256" key="5">
    <source>
        <dbReference type="ARBA" id="ARBA00022692"/>
    </source>
</evidence>
<feature type="transmembrane region" description="Helical" evidence="8">
    <location>
        <begin position="118"/>
        <end position="135"/>
    </location>
</feature>
<keyword evidence="6 8" id="KW-1133">Transmembrane helix</keyword>